<keyword evidence="2" id="KW-0687">Ribonucleoprotein</keyword>
<dbReference type="PANTHER" id="PTHR43617:SF34">
    <property type="entry name" value="PUTATIVE-RELATED"/>
    <property type="match status" value="1"/>
</dbReference>
<organism evidence="2 3">
    <name type="scientific">Chitinivorax tropicus</name>
    <dbReference type="NCBI Taxonomy" id="714531"/>
    <lineage>
        <taxon>Bacteria</taxon>
        <taxon>Pseudomonadati</taxon>
        <taxon>Pseudomonadota</taxon>
        <taxon>Betaproteobacteria</taxon>
        <taxon>Chitinivorax</taxon>
    </lineage>
</organism>
<feature type="domain" description="N-acetyltransferase" evidence="1">
    <location>
        <begin position="154"/>
        <end position="292"/>
    </location>
</feature>
<dbReference type="PANTHER" id="PTHR43617">
    <property type="entry name" value="L-AMINO ACID N-ACETYLTRANSFERASE"/>
    <property type="match status" value="1"/>
</dbReference>
<evidence type="ECO:0000259" key="1">
    <source>
        <dbReference type="PROSITE" id="PS51186"/>
    </source>
</evidence>
<dbReference type="Gene3D" id="3.40.630.30">
    <property type="match status" value="1"/>
</dbReference>
<protein>
    <submittedName>
        <fullName evidence="2">Ribosomal protein S18 acetylase RimI-like enzyme</fullName>
    </submittedName>
</protein>
<evidence type="ECO:0000313" key="3">
    <source>
        <dbReference type="Proteomes" id="UP000575898"/>
    </source>
</evidence>
<reference evidence="2 3" key="1">
    <citation type="submission" date="2020-08" db="EMBL/GenBank/DDBJ databases">
        <title>Genomic Encyclopedia of Type Strains, Phase IV (KMG-IV): sequencing the most valuable type-strain genomes for metagenomic binning, comparative biology and taxonomic classification.</title>
        <authorList>
            <person name="Goeker M."/>
        </authorList>
    </citation>
    <scope>NUCLEOTIDE SEQUENCE [LARGE SCALE GENOMIC DNA]</scope>
    <source>
        <strain evidence="2 3">DSM 27165</strain>
    </source>
</reference>
<dbReference type="Proteomes" id="UP000575898">
    <property type="component" value="Unassembled WGS sequence"/>
</dbReference>
<dbReference type="RefSeq" id="WP_184041032.1">
    <property type="nucleotide sequence ID" value="NZ_JACHHY010000019.1"/>
</dbReference>
<dbReference type="InterPro" id="IPR000182">
    <property type="entry name" value="GNAT_dom"/>
</dbReference>
<comment type="caution">
    <text evidence="2">The sequence shown here is derived from an EMBL/GenBank/DDBJ whole genome shotgun (WGS) entry which is preliminary data.</text>
</comment>
<dbReference type="InterPro" id="IPR016181">
    <property type="entry name" value="Acyl_CoA_acyltransferase"/>
</dbReference>
<accession>A0A840MTV6</accession>
<keyword evidence="2" id="KW-0689">Ribosomal protein</keyword>
<dbReference type="AlphaFoldDB" id="A0A840MTV6"/>
<dbReference type="PROSITE" id="PS51186">
    <property type="entry name" value="GNAT"/>
    <property type="match status" value="1"/>
</dbReference>
<gene>
    <name evidence="2" type="ORF">HNQ59_003031</name>
</gene>
<keyword evidence="3" id="KW-1185">Reference proteome</keyword>
<evidence type="ECO:0000313" key="2">
    <source>
        <dbReference type="EMBL" id="MBB5019723.1"/>
    </source>
</evidence>
<dbReference type="CDD" id="cd04301">
    <property type="entry name" value="NAT_SF"/>
    <property type="match status" value="1"/>
</dbReference>
<proteinExistence type="predicted"/>
<dbReference type="Pfam" id="PF00583">
    <property type="entry name" value="Acetyltransf_1"/>
    <property type="match status" value="1"/>
</dbReference>
<dbReference type="SUPFAM" id="SSF55729">
    <property type="entry name" value="Acyl-CoA N-acyltransferases (Nat)"/>
    <property type="match status" value="1"/>
</dbReference>
<sequence>MSDPLEIRHPQQRDASHLRQFIETYPASGFDVATAWRVLTDVAQSNQDAIEVHLQGRLSAVFTVVPTGFGTSIADLLAWNGHALTAEDIVRVLRALAEQAHRQGSQAVEIGVEPWLAGAETVLNEVGFEWQYTMYGMSRPAALPAAVFAPPSPLIWRRCREEDIVAYHRMLQRTFVVPGVVIPPLESTAEYQRKHPSWVLADQDRLAGFVNVKVYEQDGKRVGEVASIGRDPDFQGHHLGEVLMSKALSELQQQPLDEICLVVAAINKRALGLYQRFDFAITDQTEFYRKAL</sequence>
<dbReference type="InterPro" id="IPR050276">
    <property type="entry name" value="MshD_Acetyltransferase"/>
</dbReference>
<name>A0A840MTV6_9PROT</name>
<dbReference type="GO" id="GO:0016747">
    <property type="term" value="F:acyltransferase activity, transferring groups other than amino-acyl groups"/>
    <property type="evidence" value="ECO:0007669"/>
    <property type="project" value="InterPro"/>
</dbReference>
<dbReference type="EMBL" id="JACHHY010000019">
    <property type="protein sequence ID" value="MBB5019723.1"/>
    <property type="molecule type" value="Genomic_DNA"/>
</dbReference>
<dbReference type="GO" id="GO:0005840">
    <property type="term" value="C:ribosome"/>
    <property type="evidence" value="ECO:0007669"/>
    <property type="project" value="UniProtKB-KW"/>
</dbReference>